<dbReference type="EMBL" id="BMJV01000009">
    <property type="protein sequence ID" value="GGG83250.1"/>
    <property type="molecule type" value="Genomic_DNA"/>
</dbReference>
<dbReference type="AlphaFoldDB" id="A0A8J2ZMJ2"/>
<proteinExistence type="predicted"/>
<name>A0A8J2ZMJ2_9RHOB</name>
<dbReference type="Proteomes" id="UP000617145">
    <property type="component" value="Unassembled WGS sequence"/>
</dbReference>
<reference evidence="1" key="1">
    <citation type="journal article" date="2014" name="Int. J. Syst. Evol. Microbiol.">
        <title>Complete genome sequence of Corynebacterium casei LMG S-19264T (=DSM 44701T), isolated from a smear-ripened cheese.</title>
        <authorList>
            <consortium name="US DOE Joint Genome Institute (JGI-PGF)"/>
            <person name="Walter F."/>
            <person name="Albersmeier A."/>
            <person name="Kalinowski J."/>
            <person name="Ruckert C."/>
        </authorList>
    </citation>
    <scope>NUCLEOTIDE SEQUENCE</scope>
    <source>
        <strain evidence="1">CGMCC 1.15762</strain>
    </source>
</reference>
<gene>
    <name evidence="1" type="ORF">GCM10011415_36370</name>
</gene>
<comment type="caution">
    <text evidence="1">The sequence shown here is derived from an EMBL/GenBank/DDBJ whole genome shotgun (WGS) entry which is preliminary data.</text>
</comment>
<reference evidence="1" key="2">
    <citation type="submission" date="2020-09" db="EMBL/GenBank/DDBJ databases">
        <authorList>
            <person name="Sun Q."/>
            <person name="Zhou Y."/>
        </authorList>
    </citation>
    <scope>NUCLEOTIDE SEQUENCE</scope>
    <source>
        <strain evidence="1">CGMCC 1.15762</strain>
    </source>
</reference>
<evidence type="ECO:0000313" key="1">
    <source>
        <dbReference type="EMBL" id="GGG83250.1"/>
    </source>
</evidence>
<evidence type="ECO:0000313" key="2">
    <source>
        <dbReference type="Proteomes" id="UP000617145"/>
    </source>
</evidence>
<protein>
    <submittedName>
        <fullName evidence="1">Uncharacterized protein</fullName>
    </submittedName>
</protein>
<keyword evidence="2" id="KW-1185">Reference proteome</keyword>
<sequence length="70" mass="7917">MDAGKHLRAGLSLCAIYRRGGSVEMGSFWFVPLRRSAARREANVQLICGALDWLAYERAIRRCHAQNSRP</sequence>
<accession>A0A8J2ZMJ2</accession>
<organism evidence="1 2">
    <name type="scientific">Salipiger pallidus</name>
    <dbReference type="NCBI Taxonomy" id="1775170"/>
    <lineage>
        <taxon>Bacteria</taxon>
        <taxon>Pseudomonadati</taxon>
        <taxon>Pseudomonadota</taxon>
        <taxon>Alphaproteobacteria</taxon>
        <taxon>Rhodobacterales</taxon>
        <taxon>Roseobacteraceae</taxon>
        <taxon>Salipiger</taxon>
    </lineage>
</organism>